<feature type="domain" description="Major facilitator superfamily (MFS) profile" evidence="10">
    <location>
        <begin position="41"/>
        <end position="409"/>
    </location>
</feature>
<organism evidence="11 12">
    <name type="scientific">Asparagus officinalis</name>
    <name type="common">Garden asparagus</name>
    <dbReference type="NCBI Taxonomy" id="4686"/>
    <lineage>
        <taxon>Eukaryota</taxon>
        <taxon>Viridiplantae</taxon>
        <taxon>Streptophyta</taxon>
        <taxon>Embryophyta</taxon>
        <taxon>Tracheophyta</taxon>
        <taxon>Spermatophyta</taxon>
        <taxon>Magnoliopsida</taxon>
        <taxon>Liliopsida</taxon>
        <taxon>Asparagales</taxon>
        <taxon>Asparagaceae</taxon>
        <taxon>Asparagoideae</taxon>
        <taxon>Asparagus</taxon>
    </lineage>
</organism>
<keyword evidence="12" id="KW-1185">Reference proteome</keyword>
<reference evidence="12" key="1">
    <citation type="journal article" date="2017" name="Nat. Commun.">
        <title>The asparagus genome sheds light on the origin and evolution of a young Y chromosome.</title>
        <authorList>
            <person name="Harkess A."/>
            <person name="Zhou J."/>
            <person name="Xu C."/>
            <person name="Bowers J.E."/>
            <person name="Van der Hulst R."/>
            <person name="Ayyampalayam S."/>
            <person name="Mercati F."/>
            <person name="Riccardi P."/>
            <person name="McKain M.R."/>
            <person name="Kakrana A."/>
            <person name="Tang H."/>
            <person name="Ray J."/>
            <person name="Groenendijk J."/>
            <person name="Arikit S."/>
            <person name="Mathioni S.M."/>
            <person name="Nakano M."/>
            <person name="Shan H."/>
            <person name="Telgmann-Rauber A."/>
            <person name="Kanno A."/>
            <person name="Yue Z."/>
            <person name="Chen H."/>
            <person name="Li W."/>
            <person name="Chen Y."/>
            <person name="Xu X."/>
            <person name="Zhang Y."/>
            <person name="Luo S."/>
            <person name="Chen H."/>
            <person name="Gao J."/>
            <person name="Mao Z."/>
            <person name="Pires J.C."/>
            <person name="Luo M."/>
            <person name="Kudrna D."/>
            <person name="Wing R.A."/>
            <person name="Meyers B.C."/>
            <person name="Yi K."/>
            <person name="Kong H."/>
            <person name="Lavrijsen P."/>
            <person name="Sunseri F."/>
            <person name="Falavigna A."/>
            <person name="Ye Y."/>
            <person name="Leebens-Mack J.H."/>
            <person name="Chen G."/>
        </authorList>
    </citation>
    <scope>NUCLEOTIDE SEQUENCE [LARGE SCALE GENOMIC DNA]</scope>
    <source>
        <strain evidence="12">cv. DH0086</strain>
    </source>
</reference>
<dbReference type="PROSITE" id="PS50850">
    <property type="entry name" value="MFS"/>
    <property type="match status" value="1"/>
</dbReference>
<feature type="transmembrane region" description="Helical" evidence="9">
    <location>
        <begin position="209"/>
        <end position="228"/>
    </location>
</feature>
<protein>
    <recommendedName>
        <fullName evidence="10">Major facilitator superfamily (MFS) profile domain-containing protein</fullName>
    </recommendedName>
</protein>
<name>A0A5P1F5V9_ASPOF</name>
<dbReference type="InterPro" id="IPR000849">
    <property type="entry name" value="Sugar_P_transporter"/>
</dbReference>
<evidence type="ECO:0000256" key="5">
    <source>
        <dbReference type="ARBA" id="ARBA00022692"/>
    </source>
</evidence>
<feature type="transmembrane region" description="Helical" evidence="9">
    <location>
        <begin position="141"/>
        <end position="163"/>
    </location>
</feature>
<dbReference type="PIRSF" id="PIRSF002808">
    <property type="entry name" value="Hexose_phosphate_transp"/>
    <property type="match status" value="1"/>
</dbReference>
<gene>
    <name evidence="11" type="ORF">A4U43_C04F35250</name>
</gene>
<feature type="transmembrane region" description="Helical" evidence="9">
    <location>
        <begin position="234"/>
        <end position="256"/>
    </location>
</feature>
<feature type="compositionally biased region" description="Polar residues" evidence="8">
    <location>
        <begin position="374"/>
        <end position="386"/>
    </location>
</feature>
<dbReference type="AlphaFoldDB" id="A0A5P1F5V9"/>
<evidence type="ECO:0000256" key="9">
    <source>
        <dbReference type="SAM" id="Phobius"/>
    </source>
</evidence>
<keyword evidence="4" id="KW-0762">Sugar transport</keyword>
<feature type="compositionally biased region" description="Low complexity" evidence="8">
    <location>
        <begin position="387"/>
        <end position="398"/>
    </location>
</feature>
<evidence type="ECO:0000313" key="11">
    <source>
        <dbReference type="EMBL" id="ONK73776.1"/>
    </source>
</evidence>
<evidence type="ECO:0000256" key="8">
    <source>
        <dbReference type="SAM" id="MobiDB-lite"/>
    </source>
</evidence>
<keyword evidence="3" id="KW-0813">Transport</keyword>
<dbReference type="PANTHER" id="PTHR43184:SF15">
    <property type="entry name" value="GLYCEROL-3-PHOSPHATE TRANSPORTER 1-RELATED"/>
    <property type="match status" value="1"/>
</dbReference>
<evidence type="ECO:0000256" key="4">
    <source>
        <dbReference type="ARBA" id="ARBA00022597"/>
    </source>
</evidence>
<dbReference type="GO" id="GO:0016020">
    <property type="term" value="C:membrane"/>
    <property type="evidence" value="ECO:0007669"/>
    <property type="project" value="UniProtKB-SubCell"/>
</dbReference>
<dbReference type="InterPro" id="IPR020846">
    <property type="entry name" value="MFS_dom"/>
</dbReference>
<dbReference type="GO" id="GO:0055062">
    <property type="term" value="P:phosphate ion homeostasis"/>
    <property type="evidence" value="ECO:0007669"/>
    <property type="project" value="TreeGrafter"/>
</dbReference>
<dbReference type="OMA" id="YGHISMP"/>
<keyword evidence="5 9" id="KW-0812">Transmembrane</keyword>
<sequence>MDSLDKTRSKIRANKPLGVRFVEYTRNTTISFRAYQAVVLVLTFFAYASYHASRKTTSIVKSVLDPKQTQLGFTHWPRSLFLGSSSNVTVHQSTGPKPGWAPFNGSGGTAMLGQIDVAFLAVYSFGMYFAGHLGDRVDLRILLTIGMLGSGLFTALFGVGYWLNIHSFYYFLVVQMIAGMFQSTGWPSVVAVVGNWFGKRKRGLIMGIWNAHTSVGNITGSLIAASLLRFGWGWSFVVPGFLIAFVGLMVFLFLAVSPESVGIEKEEEEDTMAKGFEIRAPLLQGKVVQDKAVGFLEAWRIPGVAPFALCLFFSKLVAYTFLYWLPFYISHTAIDGQYLSDSTAGTLSTLFDVGGVVGGILPVRSLPQASCTLRSPPSFSTAPTEASRSPGMSPSCSSLECLSTGPTPL</sequence>
<keyword evidence="6 9" id="KW-1133">Transmembrane helix</keyword>
<dbReference type="Pfam" id="PF07690">
    <property type="entry name" value="MFS_1"/>
    <property type="match status" value="1"/>
</dbReference>
<dbReference type="GO" id="GO:0022857">
    <property type="term" value="F:transmembrane transporter activity"/>
    <property type="evidence" value="ECO:0007669"/>
    <property type="project" value="InterPro"/>
</dbReference>
<dbReference type="PANTHER" id="PTHR43184">
    <property type="entry name" value="MAJOR FACILITATOR SUPERFAMILY TRANSPORTER 16, ISOFORM B"/>
    <property type="match status" value="1"/>
</dbReference>
<dbReference type="InterPro" id="IPR011701">
    <property type="entry name" value="MFS"/>
</dbReference>
<evidence type="ECO:0000256" key="3">
    <source>
        <dbReference type="ARBA" id="ARBA00022448"/>
    </source>
</evidence>
<evidence type="ECO:0000256" key="6">
    <source>
        <dbReference type="ARBA" id="ARBA00022989"/>
    </source>
</evidence>
<evidence type="ECO:0000256" key="2">
    <source>
        <dbReference type="ARBA" id="ARBA00009598"/>
    </source>
</evidence>
<dbReference type="SUPFAM" id="SSF103473">
    <property type="entry name" value="MFS general substrate transporter"/>
    <property type="match status" value="1"/>
</dbReference>
<dbReference type="Proteomes" id="UP000243459">
    <property type="component" value="Chromosome 4"/>
</dbReference>
<dbReference type="Gene3D" id="1.20.1250.20">
    <property type="entry name" value="MFS general substrate transporter like domains"/>
    <property type="match status" value="2"/>
</dbReference>
<proteinExistence type="inferred from homology"/>
<feature type="transmembrane region" description="Helical" evidence="9">
    <location>
        <begin position="110"/>
        <end position="129"/>
    </location>
</feature>
<dbReference type="FunFam" id="1.20.1250.20:FF:000028">
    <property type="entry name" value="Sugar phosphate exchanger 3 isoform 1"/>
    <property type="match status" value="1"/>
</dbReference>
<feature type="region of interest" description="Disordered" evidence="8">
    <location>
        <begin position="374"/>
        <end position="409"/>
    </location>
</feature>
<comment type="subcellular location">
    <subcellularLocation>
        <location evidence="1">Membrane</location>
        <topology evidence="1">Multi-pass membrane protein</topology>
    </subcellularLocation>
</comment>
<feature type="compositionally biased region" description="Polar residues" evidence="8">
    <location>
        <begin position="400"/>
        <end position="409"/>
    </location>
</feature>
<feature type="transmembrane region" description="Helical" evidence="9">
    <location>
        <begin position="304"/>
        <end position="325"/>
    </location>
</feature>
<comment type="similarity">
    <text evidence="2">Belongs to the major facilitator superfamily. Organophosphate:Pi antiporter (OPA) (TC 2.A.1.4) family.</text>
</comment>
<keyword evidence="7 9" id="KW-0472">Membrane</keyword>
<evidence type="ECO:0000256" key="7">
    <source>
        <dbReference type="ARBA" id="ARBA00023136"/>
    </source>
</evidence>
<dbReference type="EMBL" id="CM007384">
    <property type="protein sequence ID" value="ONK73776.1"/>
    <property type="molecule type" value="Genomic_DNA"/>
</dbReference>
<accession>A0A5P1F5V9</accession>
<evidence type="ECO:0000259" key="10">
    <source>
        <dbReference type="PROSITE" id="PS50850"/>
    </source>
</evidence>
<evidence type="ECO:0000256" key="1">
    <source>
        <dbReference type="ARBA" id="ARBA00004141"/>
    </source>
</evidence>
<dbReference type="InterPro" id="IPR036259">
    <property type="entry name" value="MFS_trans_sf"/>
</dbReference>
<evidence type="ECO:0000313" key="12">
    <source>
        <dbReference type="Proteomes" id="UP000243459"/>
    </source>
</evidence>
<feature type="transmembrane region" description="Helical" evidence="9">
    <location>
        <begin position="30"/>
        <end position="50"/>
    </location>
</feature>
<dbReference type="Gramene" id="ONK73776">
    <property type="protein sequence ID" value="ONK73776"/>
    <property type="gene ID" value="A4U43_C04F35250"/>
</dbReference>
<feature type="transmembrane region" description="Helical" evidence="9">
    <location>
        <begin position="169"/>
        <end position="197"/>
    </location>
</feature>